<name>A0A5A7V8L6_CUCMM</name>
<gene>
    <name evidence="1" type="ORF">E6C27_scaffold89G003670</name>
</gene>
<proteinExistence type="predicted"/>
<protein>
    <submittedName>
        <fullName evidence="1">Uncharacterized protein</fullName>
    </submittedName>
</protein>
<reference evidence="1 2" key="1">
    <citation type="submission" date="2019-08" db="EMBL/GenBank/DDBJ databases">
        <title>Draft genome sequences of two oriental melons (Cucumis melo L. var makuwa).</title>
        <authorList>
            <person name="Kwon S.-Y."/>
        </authorList>
    </citation>
    <scope>NUCLEOTIDE SEQUENCE [LARGE SCALE GENOMIC DNA]</scope>
    <source>
        <strain evidence="2">cv. SW 3</strain>
        <tissue evidence="1">Leaf</tissue>
    </source>
</reference>
<sequence length="112" mass="12513">MTKRRLWPRLLFQWARRPYTSCYSGDLVVHMVSAPRGTGIVAAMIPKKGKTQRSNPFTRMGKTHFLGIKIGRKEVKGKLNLLSRSEESNNGGNLLVELDRAIGAFTSLPNEG</sequence>
<dbReference type="EMBL" id="SSTE01004728">
    <property type="protein sequence ID" value="KAA0062031.1"/>
    <property type="molecule type" value="Genomic_DNA"/>
</dbReference>
<organism evidence="1 2">
    <name type="scientific">Cucumis melo var. makuwa</name>
    <name type="common">Oriental melon</name>
    <dbReference type="NCBI Taxonomy" id="1194695"/>
    <lineage>
        <taxon>Eukaryota</taxon>
        <taxon>Viridiplantae</taxon>
        <taxon>Streptophyta</taxon>
        <taxon>Embryophyta</taxon>
        <taxon>Tracheophyta</taxon>
        <taxon>Spermatophyta</taxon>
        <taxon>Magnoliopsida</taxon>
        <taxon>eudicotyledons</taxon>
        <taxon>Gunneridae</taxon>
        <taxon>Pentapetalae</taxon>
        <taxon>rosids</taxon>
        <taxon>fabids</taxon>
        <taxon>Cucurbitales</taxon>
        <taxon>Cucurbitaceae</taxon>
        <taxon>Benincaseae</taxon>
        <taxon>Cucumis</taxon>
    </lineage>
</organism>
<dbReference type="Proteomes" id="UP000321393">
    <property type="component" value="Unassembled WGS sequence"/>
</dbReference>
<evidence type="ECO:0000313" key="2">
    <source>
        <dbReference type="Proteomes" id="UP000321393"/>
    </source>
</evidence>
<dbReference type="AlphaFoldDB" id="A0A5A7V8L6"/>
<comment type="caution">
    <text evidence="1">The sequence shown here is derived from an EMBL/GenBank/DDBJ whole genome shotgun (WGS) entry which is preliminary data.</text>
</comment>
<evidence type="ECO:0000313" key="1">
    <source>
        <dbReference type="EMBL" id="KAA0062031.1"/>
    </source>
</evidence>
<accession>A0A5A7V8L6</accession>